<reference evidence="6 7" key="1">
    <citation type="journal article" date="2015" name="BMC Genomics">
        <title>Gene expression during zombie ant biting behavior reflects the complexity underlying fungal parasitic behavioral manipulation.</title>
        <authorList>
            <person name="de Bekker C."/>
            <person name="Ohm R.A."/>
            <person name="Loreto R.G."/>
            <person name="Sebastian A."/>
            <person name="Albert I."/>
            <person name="Merrow M."/>
            <person name="Brachmann A."/>
            <person name="Hughes D.P."/>
        </authorList>
    </citation>
    <scope>NUCLEOTIDE SEQUENCE [LARGE SCALE GENOMIC DNA]</scope>
    <source>
        <strain evidence="6 7">SC16a</strain>
    </source>
</reference>
<evidence type="ECO:0000313" key="6">
    <source>
        <dbReference type="EMBL" id="PFH55217.1"/>
    </source>
</evidence>
<keyword evidence="7" id="KW-1185">Reference proteome</keyword>
<evidence type="ECO:0000259" key="5">
    <source>
        <dbReference type="PROSITE" id="PS51387"/>
    </source>
</evidence>
<evidence type="ECO:0000313" key="7">
    <source>
        <dbReference type="Proteomes" id="UP000037136"/>
    </source>
</evidence>
<protein>
    <recommendedName>
        <fullName evidence="5">FAD-binding PCMH-type domain-containing protein</fullName>
    </recommendedName>
</protein>
<sequence length="553" mass="59813">MCQINSIQYRKCRYCGLAGSSFSKDFAMVDLSPHRSKAKYTPNAVKLSKWRTALEMMATVFVAIVLLAVTASPNDSADPCLALSQALPGTVNLPNSTLYQAENRYWSTRQAEVHPQCFVAPRTALEVSQTVKLLTSLRTPFSVKSGGHTAFEGGSNNHNGVTIDLVNLNEITISEDRGTVSVGAGNRWINVSRVLDNQGLAVVGGRAADVGVGGLILGGGISFFSGTRGWACDNVRNYEIVVSSGQVVNASPSVNPDLYWALRGGGGSNFGIVTRFDLEAFPQGDLWASSIVFPGSLNRTIVSLFTDFSSRGFIEDPSAHSYLVMGYQQLAGHFFVLTSFFHPEPLPENAVPSVFLPFHSVPGGMPATNGTHLAKVSTLSMAIDQPSGSRQTWWDTSVHVKSSKLFEDIVSLFAAYVQDLLVSAGTAGFFTPFLVFQPISPGVIQAMQKNGGNALGLIPDDGPLMIVQLAIAWNDEGLDSQVEKSSAALIQQINELAKEKGLYRGFLYMNYAGKDQDVFAGYGNQSHGRLKATAASWDPNRVFQHLWRGYFKL</sequence>
<dbReference type="InterPro" id="IPR050416">
    <property type="entry name" value="FAD-linked_Oxidoreductase"/>
</dbReference>
<feature type="domain" description="FAD-binding PCMH-type" evidence="5">
    <location>
        <begin position="111"/>
        <end position="283"/>
    </location>
</feature>
<dbReference type="Proteomes" id="UP000037136">
    <property type="component" value="Unassembled WGS sequence"/>
</dbReference>
<gene>
    <name evidence="6" type="ORF">XA68_10357</name>
</gene>
<evidence type="ECO:0000256" key="4">
    <source>
        <dbReference type="ARBA" id="ARBA00023002"/>
    </source>
</evidence>
<dbReference type="PROSITE" id="PS51387">
    <property type="entry name" value="FAD_PCMH"/>
    <property type="match status" value="1"/>
</dbReference>
<dbReference type="AlphaFoldDB" id="A0A2A9P2P2"/>
<proteinExistence type="inferred from homology"/>
<keyword evidence="4" id="KW-0560">Oxidoreductase</keyword>
<comment type="similarity">
    <text evidence="1">Belongs to the oxygen-dependent FAD-linked oxidoreductase family.</text>
</comment>
<dbReference type="EMBL" id="LAZP02001082">
    <property type="protein sequence ID" value="PFH55217.1"/>
    <property type="molecule type" value="Genomic_DNA"/>
</dbReference>
<accession>A0A2A9P2P2</accession>
<evidence type="ECO:0000256" key="3">
    <source>
        <dbReference type="ARBA" id="ARBA00022827"/>
    </source>
</evidence>
<comment type="caution">
    <text evidence="6">The sequence shown here is derived from an EMBL/GenBank/DDBJ whole genome shotgun (WGS) entry which is preliminary data.</text>
</comment>
<dbReference type="PANTHER" id="PTHR42973">
    <property type="entry name" value="BINDING OXIDOREDUCTASE, PUTATIVE (AFU_ORTHOLOGUE AFUA_1G17690)-RELATED"/>
    <property type="match status" value="1"/>
</dbReference>
<keyword evidence="2" id="KW-0285">Flavoprotein</keyword>
<evidence type="ECO:0000256" key="2">
    <source>
        <dbReference type="ARBA" id="ARBA00022630"/>
    </source>
</evidence>
<dbReference type="Gene3D" id="3.30.465.10">
    <property type="match status" value="1"/>
</dbReference>
<dbReference type="InterPro" id="IPR036318">
    <property type="entry name" value="FAD-bd_PCMH-like_sf"/>
</dbReference>
<dbReference type="InterPro" id="IPR016166">
    <property type="entry name" value="FAD-bd_PCMH"/>
</dbReference>
<evidence type="ECO:0000256" key="1">
    <source>
        <dbReference type="ARBA" id="ARBA00005466"/>
    </source>
</evidence>
<dbReference type="InterPro" id="IPR006094">
    <property type="entry name" value="Oxid_FAD_bind_N"/>
</dbReference>
<dbReference type="InterPro" id="IPR016169">
    <property type="entry name" value="FAD-bd_PCMH_sub2"/>
</dbReference>
<dbReference type="GO" id="GO:0016491">
    <property type="term" value="F:oxidoreductase activity"/>
    <property type="evidence" value="ECO:0007669"/>
    <property type="project" value="UniProtKB-KW"/>
</dbReference>
<dbReference type="Pfam" id="PF01565">
    <property type="entry name" value="FAD_binding_4"/>
    <property type="match status" value="1"/>
</dbReference>
<dbReference type="STRING" id="268505.A0A2A9P2P2"/>
<organism evidence="6 7">
    <name type="scientific">Ophiocordyceps unilateralis</name>
    <name type="common">Zombie-ant fungus</name>
    <name type="synonym">Torrubia unilateralis</name>
    <dbReference type="NCBI Taxonomy" id="268505"/>
    <lineage>
        <taxon>Eukaryota</taxon>
        <taxon>Fungi</taxon>
        <taxon>Dikarya</taxon>
        <taxon>Ascomycota</taxon>
        <taxon>Pezizomycotina</taxon>
        <taxon>Sordariomycetes</taxon>
        <taxon>Hypocreomycetidae</taxon>
        <taxon>Hypocreales</taxon>
        <taxon>Ophiocordycipitaceae</taxon>
        <taxon>Ophiocordyceps</taxon>
    </lineage>
</organism>
<reference evidence="6 7" key="2">
    <citation type="journal article" date="2017" name="Sci. Rep.">
        <title>Ant-infecting Ophiocordyceps genomes reveal a high diversity of potential behavioral manipulation genes and a possible major role for enterotoxins.</title>
        <authorList>
            <person name="de Bekker C."/>
            <person name="Ohm R.A."/>
            <person name="Evans H.C."/>
            <person name="Brachmann A."/>
            <person name="Hughes D.P."/>
        </authorList>
    </citation>
    <scope>NUCLEOTIDE SEQUENCE [LARGE SCALE GENOMIC DNA]</scope>
    <source>
        <strain evidence="6 7">SC16a</strain>
    </source>
</reference>
<dbReference type="OrthoDB" id="2151789at2759"/>
<dbReference type="SUPFAM" id="SSF56176">
    <property type="entry name" value="FAD-binding/transporter-associated domain-like"/>
    <property type="match status" value="1"/>
</dbReference>
<dbReference type="PANTHER" id="PTHR42973:SF54">
    <property type="entry name" value="FAD-BINDING PCMH-TYPE DOMAIN-CONTAINING PROTEIN"/>
    <property type="match status" value="1"/>
</dbReference>
<name>A0A2A9P2P2_OPHUN</name>
<keyword evidence="3" id="KW-0274">FAD</keyword>
<dbReference type="GO" id="GO:0071949">
    <property type="term" value="F:FAD binding"/>
    <property type="evidence" value="ECO:0007669"/>
    <property type="project" value="InterPro"/>
</dbReference>